<name>A0ABU1XR26_9NOCA</name>
<dbReference type="Pfam" id="PF01610">
    <property type="entry name" value="DDE_Tnp_ISL3"/>
    <property type="match status" value="1"/>
</dbReference>
<keyword evidence="3" id="KW-1185">Reference proteome</keyword>
<accession>A0ABU1XR26</accession>
<dbReference type="PANTHER" id="PTHR33498:SF1">
    <property type="entry name" value="TRANSPOSASE FOR INSERTION SEQUENCE ELEMENT IS1557"/>
    <property type="match status" value="1"/>
</dbReference>
<evidence type="ECO:0000259" key="1">
    <source>
        <dbReference type="Pfam" id="PF01610"/>
    </source>
</evidence>
<gene>
    <name evidence="2" type="ORF">J2W56_006754</name>
</gene>
<evidence type="ECO:0000313" key="3">
    <source>
        <dbReference type="Proteomes" id="UP001251217"/>
    </source>
</evidence>
<dbReference type="PANTHER" id="PTHR33498">
    <property type="entry name" value="TRANSPOSASE FOR INSERTION SEQUENCE ELEMENT IS1557"/>
    <property type="match status" value="1"/>
</dbReference>
<dbReference type="EMBL" id="JAVDWW010000016">
    <property type="protein sequence ID" value="MDR7172988.1"/>
    <property type="molecule type" value="Genomic_DNA"/>
</dbReference>
<organism evidence="2 3">
    <name type="scientific">Nocardia kruczakiae</name>
    <dbReference type="NCBI Taxonomy" id="261477"/>
    <lineage>
        <taxon>Bacteria</taxon>
        <taxon>Bacillati</taxon>
        <taxon>Actinomycetota</taxon>
        <taxon>Actinomycetes</taxon>
        <taxon>Mycobacteriales</taxon>
        <taxon>Nocardiaceae</taxon>
        <taxon>Nocardia</taxon>
    </lineage>
</organism>
<protein>
    <submittedName>
        <fullName evidence="2">Transposase</fullName>
    </submittedName>
</protein>
<evidence type="ECO:0000313" key="2">
    <source>
        <dbReference type="EMBL" id="MDR7172988.1"/>
    </source>
</evidence>
<dbReference type="InterPro" id="IPR047951">
    <property type="entry name" value="Transpos_ISL3"/>
</dbReference>
<comment type="caution">
    <text evidence="2">The sequence shown here is derived from an EMBL/GenBank/DDBJ whole genome shotgun (WGS) entry which is preliminary data.</text>
</comment>
<dbReference type="InterPro" id="IPR002560">
    <property type="entry name" value="Transposase_DDE"/>
</dbReference>
<dbReference type="Proteomes" id="UP001251217">
    <property type="component" value="Unassembled WGS sequence"/>
</dbReference>
<proteinExistence type="predicted"/>
<feature type="domain" description="Transposase IS204/IS1001/IS1096/IS1165 DDE" evidence="1">
    <location>
        <begin position="4"/>
        <end position="116"/>
    </location>
</feature>
<reference evidence="2 3" key="1">
    <citation type="submission" date="2023-07" db="EMBL/GenBank/DDBJ databases">
        <title>Sorghum-associated microbial communities from plants grown in Nebraska, USA.</title>
        <authorList>
            <person name="Schachtman D."/>
        </authorList>
    </citation>
    <scope>NUCLEOTIDE SEQUENCE [LARGE SCALE GENOMIC DNA]</scope>
    <source>
        <strain evidence="2 3">4272</strain>
    </source>
</reference>
<sequence length="120" mass="13514">MTDPAGLAPDQQRQLDAILTASPELATLADHIRISTDMMRHRRGSELETWMKAVDADDHPALHSFVRGLRRDQDAATAGLTMEWNSGAVEGHVNRIKMIKRQMFGRANLDLLRKRILLSD</sequence>